<dbReference type="EMBL" id="FUYY01000009">
    <property type="protein sequence ID" value="SKB81518.1"/>
    <property type="molecule type" value="Genomic_DNA"/>
</dbReference>
<feature type="domain" description="SCP" evidence="1">
    <location>
        <begin position="44"/>
        <end position="153"/>
    </location>
</feature>
<evidence type="ECO:0000313" key="3">
    <source>
        <dbReference type="Proteomes" id="UP000190230"/>
    </source>
</evidence>
<dbReference type="Proteomes" id="UP000190230">
    <property type="component" value="Unassembled WGS sequence"/>
</dbReference>
<proteinExistence type="predicted"/>
<dbReference type="Gene3D" id="3.40.33.10">
    <property type="entry name" value="CAP"/>
    <property type="match status" value="1"/>
</dbReference>
<gene>
    <name evidence="2" type="ORF">SAMN05660776_3118</name>
</gene>
<name>A0A1T5EC63_9FLAO</name>
<reference evidence="3" key="1">
    <citation type="submission" date="2017-02" db="EMBL/GenBank/DDBJ databases">
        <authorList>
            <person name="Varghese N."/>
            <person name="Submissions S."/>
        </authorList>
    </citation>
    <scope>NUCLEOTIDE SEQUENCE [LARGE SCALE GENOMIC DNA]</scope>
    <source>
        <strain evidence="3">DSM 23405</strain>
    </source>
</reference>
<dbReference type="Pfam" id="PF00188">
    <property type="entry name" value="CAP"/>
    <property type="match status" value="1"/>
</dbReference>
<sequence length="159" mass="17837">MLVLLAVSTVSCAKESIEEEVNSYNHTAEEKVDFDYSEIENDILTLVNEHRKSLDLAPLKPIAEISVEAESHNYYMLEVGEVSHDNFGARYENLVKTVGAKAVSENVGYGYRTADAVVKAWLNSKGHKENIEGNHSHFGVSVVDDVNGRNYFTNIFIRR</sequence>
<dbReference type="AlphaFoldDB" id="A0A1T5EC63"/>
<dbReference type="InterPro" id="IPR014044">
    <property type="entry name" value="CAP_dom"/>
</dbReference>
<dbReference type="STRING" id="241145.SAMN05660776_3118"/>
<dbReference type="CDD" id="cd05379">
    <property type="entry name" value="CAP_bacterial"/>
    <property type="match status" value="1"/>
</dbReference>
<organism evidence="2 3">
    <name type="scientific">Salegentibacter holothuriorum</name>
    <dbReference type="NCBI Taxonomy" id="241145"/>
    <lineage>
        <taxon>Bacteria</taxon>
        <taxon>Pseudomonadati</taxon>
        <taxon>Bacteroidota</taxon>
        <taxon>Flavobacteriia</taxon>
        <taxon>Flavobacteriales</taxon>
        <taxon>Flavobacteriaceae</taxon>
        <taxon>Salegentibacter</taxon>
    </lineage>
</organism>
<dbReference type="PANTHER" id="PTHR31157">
    <property type="entry name" value="SCP DOMAIN-CONTAINING PROTEIN"/>
    <property type="match status" value="1"/>
</dbReference>
<dbReference type="SUPFAM" id="SSF55797">
    <property type="entry name" value="PR-1-like"/>
    <property type="match status" value="1"/>
</dbReference>
<evidence type="ECO:0000259" key="1">
    <source>
        <dbReference type="Pfam" id="PF00188"/>
    </source>
</evidence>
<evidence type="ECO:0000313" key="2">
    <source>
        <dbReference type="EMBL" id="SKB81518.1"/>
    </source>
</evidence>
<keyword evidence="3" id="KW-1185">Reference proteome</keyword>
<protein>
    <submittedName>
        <fullName evidence="2">Cysteine-rich secretory protein family protein</fullName>
    </submittedName>
</protein>
<dbReference type="InterPro" id="IPR035940">
    <property type="entry name" value="CAP_sf"/>
</dbReference>
<dbReference type="PANTHER" id="PTHR31157:SF1">
    <property type="entry name" value="SCP DOMAIN-CONTAINING PROTEIN"/>
    <property type="match status" value="1"/>
</dbReference>
<accession>A0A1T5EC63</accession>